<sequence>MKLGCFKNGKRIQPQHKYPCYCCKFCKKHHQEQQQSDQSTDKSSKNPPAFSIFNFPPNQQLPEIPSSPFSIYNFPQKKTETSASTPYSFFHPTPRSKKQSHLSKYSFFPSEAHNPSFNLYQTPNSIPTVNIYEKWTFGIQNGADFKSICCFYKDISLF</sequence>
<gene>
    <name evidence="1" type="ORF">RRG08_065941</name>
</gene>
<name>A0AAE1DFJ3_9GAST</name>
<evidence type="ECO:0000313" key="2">
    <source>
        <dbReference type="Proteomes" id="UP001283361"/>
    </source>
</evidence>
<accession>A0AAE1DFJ3</accession>
<dbReference type="EMBL" id="JAWDGP010004033">
    <property type="protein sequence ID" value="KAK3768647.1"/>
    <property type="molecule type" value="Genomic_DNA"/>
</dbReference>
<organism evidence="1 2">
    <name type="scientific">Elysia crispata</name>
    <name type="common">lettuce slug</name>
    <dbReference type="NCBI Taxonomy" id="231223"/>
    <lineage>
        <taxon>Eukaryota</taxon>
        <taxon>Metazoa</taxon>
        <taxon>Spiralia</taxon>
        <taxon>Lophotrochozoa</taxon>
        <taxon>Mollusca</taxon>
        <taxon>Gastropoda</taxon>
        <taxon>Heterobranchia</taxon>
        <taxon>Euthyneura</taxon>
        <taxon>Panpulmonata</taxon>
        <taxon>Sacoglossa</taxon>
        <taxon>Placobranchoidea</taxon>
        <taxon>Plakobranchidae</taxon>
        <taxon>Elysia</taxon>
    </lineage>
</organism>
<proteinExistence type="predicted"/>
<reference evidence="1" key="1">
    <citation type="journal article" date="2023" name="G3 (Bethesda)">
        <title>A reference genome for the long-term kleptoplast-retaining sea slug Elysia crispata morphotype clarki.</title>
        <authorList>
            <person name="Eastman K.E."/>
            <person name="Pendleton A.L."/>
            <person name="Shaikh M.A."/>
            <person name="Suttiyut T."/>
            <person name="Ogas R."/>
            <person name="Tomko P."/>
            <person name="Gavelis G."/>
            <person name="Widhalm J.R."/>
            <person name="Wisecaver J.H."/>
        </authorList>
    </citation>
    <scope>NUCLEOTIDE SEQUENCE</scope>
    <source>
        <strain evidence="1">ECLA1</strain>
    </source>
</reference>
<comment type="caution">
    <text evidence="1">The sequence shown here is derived from an EMBL/GenBank/DDBJ whole genome shotgun (WGS) entry which is preliminary data.</text>
</comment>
<dbReference type="AlphaFoldDB" id="A0AAE1DFJ3"/>
<protein>
    <submittedName>
        <fullName evidence="1">Uncharacterized protein</fullName>
    </submittedName>
</protein>
<dbReference type="Proteomes" id="UP001283361">
    <property type="component" value="Unassembled WGS sequence"/>
</dbReference>
<evidence type="ECO:0000313" key="1">
    <source>
        <dbReference type="EMBL" id="KAK3768647.1"/>
    </source>
</evidence>
<keyword evidence="2" id="KW-1185">Reference proteome</keyword>